<protein>
    <recommendedName>
        <fullName evidence="1">CHAT domain-containing protein</fullName>
    </recommendedName>
</protein>
<gene>
    <name evidence="2" type="ORF">GCM10020369_40750</name>
</gene>
<reference evidence="3" key="1">
    <citation type="journal article" date="2019" name="Int. J. Syst. Evol. Microbiol.">
        <title>The Global Catalogue of Microorganisms (GCM) 10K type strain sequencing project: providing services to taxonomists for standard genome sequencing and annotation.</title>
        <authorList>
            <consortium name="The Broad Institute Genomics Platform"/>
            <consortium name="The Broad Institute Genome Sequencing Center for Infectious Disease"/>
            <person name="Wu L."/>
            <person name="Ma J."/>
        </authorList>
    </citation>
    <scope>NUCLEOTIDE SEQUENCE [LARGE SCALE GENOMIC DNA]</scope>
    <source>
        <strain evidence="3">JCM 9458</strain>
    </source>
</reference>
<dbReference type="SMART" id="SM00028">
    <property type="entry name" value="TPR"/>
    <property type="match status" value="2"/>
</dbReference>
<evidence type="ECO:0000313" key="2">
    <source>
        <dbReference type="EMBL" id="GAA3389681.1"/>
    </source>
</evidence>
<dbReference type="SUPFAM" id="SSF48452">
    <property type="entry name" value="TPR-like"/>
    <property type="match status" value="2"/>
</dbReference>
<accession>A0ABP6T234</accession>
<dbReference type="Pfam" id="PF12770">
    <property type="entry name" value="CHAT"/>
    <property type="match status" value="1"/>
</dbReference>
<dbReference type="Gene3D" id="1.25.40.10">
    <property type="entry name" value="Tetratricopeptide repeat domain"/>
    <property type="match status" value="2"/>
</dbReference>
<comment type="caution">
    <text evidence="2">The sequence shown here is derived from an EMBL/GenBank/DDBJ whole genome shotgun (WGS) entry which is preliminary data.</text>
</comment>
<dbReference type="Proteomes" id="UP001501676">
    <property type="component" value="Unassembled WGS sequence"/>
</dbReference>
<dbReference type="PANTHER" id="PTHR10098">
    <property type="entry name" value="RAPSYN-RELATED"/>
    <property type="match status" value="1"/>
</dbReference>
<dbReference type="InterPro" id="IPR019734">
    <property type="entry name" value="TPR_rpt"/>
</dbReference>
<feature type="domain" description="CHAT" evidence="1">
    <location>
        <begin position="805"/>
        <end position="1075"/>
    </location>
</feature>
<name>A0ABP6T234_9ACTN</name>
<proteinExistence type="predicted"/>
<sequence length="1077" mass="117829">MRELAEEVLYQNHALRLIGLDSSVRIAEDVRQRSLRRYPLRAAFDAMIAAATAEGRSARGRLLAFVADLADRALATKGAALKSEFPPSVAAAIERAKRATTPLDAYRVLSDLRPELTEAVYQRLSALAESPPDERDLVLRYLVALASGRPELRVEASIELADRRADEGDYRTAAHYSRRAVALARALGSRSRTIALTCAYGTYLARSGRPEVAASVLEAAMASEDPADESGESDLLGTDLRLRLASVYRELGRLDDALPLIEQSLAIVGRLQGVLEVARRSGLATPPQAQLDQHECRLRMLRLSIHSDRGDWDLGEADAEAILVPAERSNLADMHFQAQTYRATAARARYDRRSAEQLYEAVVDRALRHGDPRMLAAAYNNLGAFYGADRAEESHRAHVAAVFHAGRVGFPNTGVPIALIGLGDAMSALGHRAGAITAYNRALESAEEIGEFTFVTAALTRLMQDDGWWADGGVTRMIELAPQLSAAATAETIALFGTTAADRLQRDGMTELALEMLRTAVNDIQARSPQSQHLADARLEYGRALADVPERRVEAYRMLAELVDDIERSIVATGDPTRKSDQISRAIDAYAVLVRLLVTEDAESLGHARPEERAFAVHEAAKARTFAARLGRATMDPPQSVPDELAAEEAELLGLARNALAEHLPGVSARERLGRIEVALRECWSRMREFAPDYARIRTGEPVSLAELGELLAAEPHRVALASFFCDRDSTTCFTLQPGEPLAVRRIDVGRSVWVDVAAVLRRQFNGAPDAWPPYPPIRRDRPWRRDLSALDRASADLGRLLEPVGDVDLLCVAPHGPLHLLPFAALRGEDGRYLIERFGVVHTPSLTTLRRRTGARPADVAAVVAGVAAEGDAHPEFFEHDEVSLGGIRALSVHNGPEHATPGSVLHALPNADVVHLTCHGFFDGDDPLRSGLLLADGERRPPRAPRDMGVRRRHRFLVTGEDVVALTLRASIVTLRACSSGVVGERNNGDEFDGLTRSFLQAGAGAVLAGLWNVDQRSSSRLTSAFYRHWLDGSDHPARWQALRRAQLELLHDAAEPYLAHPYHWAAMSLIGDWR</sequence>
<dbReference type="EMBL" id="BAAAYN010000025">
    <property type="protein sequence ID" value="GAA3389681.1"/>
    <property type="molecule type" value="Genomic_DNA"/>
</dbReference>
<organism evidence="2 3">
    <name type="scientific">Cryptosporangium minutisporangium</name>
    <dbReference type="NCBI Taxonomy" id="113569"/>
    <lineage>
        <taxon>Bacteria</taxon>
        <taxon>Bacillati</taxon>
        <taxon>Actinomycetota</taxon>
        <taxon>Actinomycetes</taxon>
        <taxon>Cryptosporangiales</taxon>
        <taxon>Cryptosporangiaceae</taxon>
        <taxon>Cryptosporangium</taxon>
    </lineage>
</organism>
<dbReference type="RefSeq" id="WP_345729753.1">
    <property type="nucleotide sequence ID" value="NZ_BAAAYN010000025.1"/>
</dbReference>
<dbReference type="InterPro" id="IPR011990">
    <property type="entry name" value="TPR-like_helical_dom_sf"/>
</dbReference>
<evidence type="ECO:0000259" key="1">
    <source>
        <dbReference type="Pfam" id="PF12770"/>
    </source>
</evidence>
<keyword evidence="3" id="KW-1185">Reference proteome</keyword>
<dbReference type="PANTHER" id="PTHR10098:SF108">
    <property type="entry name" value="TETRATRICOPEPTIDE REPEAT PROTEIN 28"/>
    <property type="match status" value="1"/>
</dbReference>
<evidence type="ECO:0000313" key="3">
    <source>
        <dbReference type="Proteomes" id="UP001501676"/>
    </source>
</evidence>
<dbReference type="InterPro" id="IPR024983">
    <property type="entry name" value="CHAT_dom"/>
</dbReference>